<dbReference type="Proteomes" id="UP000198992">
    <property type="component" value="Unassembled WGS sequence"/>
</dbReference>
<accession>A0A1H4YCK1</accession>
<dbReference type="RefSeq" id="WP_092117829.1">
    <property type="nucleotide sequence ID" value="NZ_FNTH01000001.1"/>
</dbReference>
<feature type="region of interest" description="Disordered" evidence="1">
    <location>
        <begin position="1"/>
        <end position="40"/>
    </location>
</feature>
<evidence type="ECO:0000313" key="3">
    <source>
        <dbReference type="Proteomes" id="UP000198992"/>
    </source>
</evidence>
<organism evidence="2 3">
    <name type="scientific">Bradyrhizobium erythrophlei</name>
    <dbReference type="NCBI Taxonomy" id="1437360"/>
    <lineage>
        <taxon>Bacteria</taxon>
        <taxon>Pseudomonadati</taxon>
        <taxon>Pseudomonadota</taxon>
        <taxon>Alphaproteobacteria</taxon>
        <taxon>Hyphomicrobiales</taxon>
        <taxon>Nitrobacteraceae</taxon>
        <taxon>Bradyrhizobium</taxon>
    </lineage>
</organism>
<dbReference type="EMBL" id="FNTH01000001">
    <property type="protein sequence ID" value="SED14754.1"/>
    <property type="molecule type" value="Genomic_DNA"/>
</dbReference>
<dbReference type="OrthoDB" id="7889162at2"/>
<gene>
    <name evidence="2" type="ORF">SAMN05444164_3854</name>
</gene>
<evidence type="ECO:0000313" key="2">
    <source>
        <dbReference type="EMBL" id="SED14754.1"/>
    </source>
</evidence>
<sequence>MTDFDPYTQKGSSQSQGSTASNLRDQVADAGAEVRQRAGDALRASTDLARDKFKEAADQAMEVAEGAADRFRDKAEAQQRSGADFVSRFAGNIRQAAHAFETDAPFAARGINSAADYVQGAAGKVREGTFRDLVDGATDFARRQPAAFLGLSVLAGFAAVRFLKASGKESSSSRSEDAS</sequence>
<proteinExistence type="predicted"/>
<dbReference type="AlphaFoldDB" id="A0A1H4YCK1"/>
<name>A0A1H4YCK1_9BRAD</name>
<reference evidence="2 3" key="1">
    <citation type="submission" date="2016-10" db="EMBL/GenBank/DDBJ databases">
        <authorList>
            <person name="de Groot N.N."/>
        </authorList>
    </citation>
    <scope>NUCLEOTIDE SEQUENCE [LARGE SCALE GENOMIC DNA]</scope>
    <source>
        <strain evidence="2 3">MT12</strain>
    </source>
</reference>
<evidence type="ECO:0000256" key="1">
    <source>
        <dbReference type="SAM" id="MobiDB-lite"/>
    </source>
</evidence>
<protein>
    <submittedName>
        <fullName evidence="2">Uncharacterized protein</fullName>
    </submittedName>
</protein>